<protein>
    <submittedName>
        <fullName evidence="1">Uncharacterized protein</fullName>
    </submittedName>
</protein>
<gene>
    <name evidence="1" type="ORF">CPB83DRAFT_858954</name>
</gene>
<proteinExistence type="predicted"/>
<dbReference type="EMBL" id="MU157880">
    <property type="protein sequence ID" value="KAF9525702.1"/>
    <property type="molecule type" value="Genomic_DNA"/>
</dbReference>
<keyword evidence="2" id="KW-1185">Reference proteome</keyword>
<name>A0A9P6EB28_9AGAR</name>
<evidence type="ECO:0000313" key="1">
    <source>
        <dbReference type="EMBL" id="KAF9525702.1"/>
    </source>
</evidence>
<dbReference type="AlphaFoldDB" id="A0A9P6EB28"/>
<evidence type="ECO:0000313" key="2">
    <source>
        <dbReference type="Proteomes" id="UP000807306"/>
    </source>
</evidence>
<reference evidence="1" key="1">
    <citation type="submission" date="2020-11" db="EMBL/GenBank/DDBJ databases">
        <authorList>
            <consortium name="DOE Joint Genome Institute"/>
            <person name="Ahrendt S."/>
            <person name="Riley R."/>
            <person name="Andreopoulos W."/>
            <person name="Labutti K."/>
            <person name="Pangilinan J."/>
            <person name="Ruiz-Duenas F.J."/>
            <person name="Barrasa J.M."/>
            <person name="Sanchez-Garcia M."/>
            <person name="Camarero S."/>
            <person name="Miyauchi S."/>
            <person name="Serrano A."/>
            <person name="Linde D."/>
            <person name="Babiker R."/>
            <person name="Drula E."/>
            <person name="Ayuso-Fernandez I."/>
            <person name="Pacheco R."/>
            <person name="Padilla G."/>
            <person name="Ferreira P."/>
            <person name="Barriuso J."/>
            <person name="Kellner H."/>
            <person name="Castanera R."/>
            <person name="Alfaro M."/>
            <person name="Ramirez L."/>
            <person name="Pisabarro A.G."/>
            <person name="Kuo A."/>
            <person name="Tritt A."/>
            <person name="Lipzen A."/>
            <person name="He G."/>
            <person name="Yan M."/>
            <person name="Ng V."/>
            <person name="Cullen D."/>
            <person name="Martin F."/>
            <person name="Rosso M.-N."/>
            <person name="Henrissat B."/>
            <person name="Hibbett D."/>
            <person name="Martinez A.T."/>
            <person name="Grigoriev I.V."/>
        </authorList>
    </citation>
    <scope>NUCLEOTIDE SEQUENCE</scope>
    <source>
        <strain evidence="1">CBS 506.95</strain>
    </source>
</reference>
<sequence>MDKPPLVCTLTTLSYTTTVLHPHLLQLNNRRQLDIRNLVRRACAPEFPYKFKDALDTLLICFCEESTNNPTRALKQFHNIFAV</sequence>
<organism evidence="1 2">
    <name type="scientific">Crepidotus variabilis</name>
    <dbReference type="NCBI Taxonomy" id="179855"/>
    <lineage>
        <taxon>Eukaryota</taxon>
        <taxon>Fungi</taxon>
        <taxon>Dikarya</taxon>
        <taxon>Basidiomycota</taxon>
        <taxon>Agaricomycotina</taxon>
        <taxon>Agaricomycetes</taxon>
        <taxon>Agaricomycetidae</taxon>
        <taxon>Agaricales</taxon>
        <taxon>Agaricineae</taxon>
        <taxon>Crepidotaceae</taxon>
        <taxon>Crepidotus</taxon>
    </lineage>
</organism>
<accession>A0A9P6EB28</accession>
<comment type="caution">
    <text evidence="1">The sequence shown here is derived from an EMBL/GenBank/DDBJ whole genome shotgun (WGS) entry which is preliminary data.</text>
</comment>
<dbReference type="Proteomes" id="UP000807306">
    <property type="component" value="Unassembled WGS sequence"/>
</dbReference>